<dbReference type="GO" id="GO:0052908">
    <property type="term" value="F:16S rRNA (adenine(1518)-N(6)/adenine(1519)-N(6))-dimethyltransferase activity"/>
    <property type="evidence" value="ECO:0007669"/>
    <property type="project" value="UniProtKB-EC"/>
</dbReference>
<evidence type="ECO:0000259" key="9">
    <source>
        <dbReference type="SMART" id="SM00650"/>
    </source>
</evidence>
<dbReference type="GO" id="GO:0003723">
    <property type="term" value="F:RNA binding"/>
    <property type="evidence" value="ECO:0007669"/>
    <property type="project" value="UniProtKB-UniRule"/>
</dbReference>
<evidence type="ECO:0000256" key="3">
    <source>
        <dbReference type="ARBA" id="ARBA00022603"/>
    </source>
</evidence>
<dbReference type="EC" id="2.1.1.182" evidence="7"/>
<keyword evidence="4 7" id="KW-0808">Transferase</keyword>
<dbReference type="InterPro" id="IPR020596">
    <property type="entry name" value="rRNA_Ade_Mease_Trfase_CS"/>
</dbReference>
<name>A0A7Y0L6J4_9FIRM</name>
<comment type="catalytic activity">
    <reaction evidence="7">
        <text>adenosine(1518)/adenosine(1519) in 16S rRNA + 4 S-adenosyl-L-methionine = N(6)-dimethyladenosine(1518)/N(6)-dimethyladenosine(1519) in 16S rRNA + 4 S-adenosyl-L-homocysteine + 4 H(+)</text>
        <dbReference type="Rhea" id="RHEA:19609"/>
        <dbReference type="Rhea" id="RHEA-COMP:10232"/>
        <dbReference type="Rhea" id="RHEA-COMP:10233"/>
        <dbReference type="ChEBI" id="CHEBI:15378"/>
        <dbReference type="ChEBI" id="CHEBI:57856"/>
        <dbReference type="ChEBI" id="CHEBI:59789"/>
        <dbReference type="ChEBI" id="CHEBI:74411"/>
        <dbReference type="ChEBI" id="CHEBI:74493"/>
        <dbReference type="EC" id="2.1.1.182"/>
    </reaction>
</comment>
<accession>A0A7Y0L6J4</accession>
<sequence length="268" mass="29520">MAPSHQWGQNFLVDSSTLQAIADLVLQGCQGRVLEIGPGLGALTRTLLERGATVLAVELDGRVLPVLDALGEEFPGQLEVTYGDALTLSWTELVGAHGWQGVSVVGNLPYYITAPLLGKLLEEPLAWDRAVLMVQREVAERLVTDPGRRASSTLGVLLRYRADVIWGIDRVPPEHFIPAPEIFSSVIQLIAHPPLPVSWDAFRWVVRAGFQHRRKTLRQALAQAAGSPLSKNEWQHFLEALDISSMARAEALTLDQWVRLASAIPHRK</sequence>
<evidence type="ECO:0000256" key="2">
    <source>
        <dbReference type="ARBA" id="ARBA00022552"/>
    </source>
</evidence>
<dbReference type="InterPro" id="IPR023165">
    <property type="entry name" value="rRNA_Ade_diMease-like_C"/>
</dbReference>
<comment type="subcellular location">
    <subcellularLocation>
        <location evidence="7">Cytoplasm</location>
    </subcellularLocation>
</comment>
<dbReference type="Proteomes" id="UP000533476">
    <property type="component" value="Unassembled WGS sequence"/>
</dbReference>
<keyword evidence="6 7" id="KW-0694">RNA-binding</keyword>
<evidence type="ECO:0000313" key="10">
    <source>
        <dbReference type="EMBL" id="NMP23370.1"/>
    </source>
</evidence>
<protein>
    <recommendedName>
        <fullName evidence="7">Ribosomal RNA small subunit methyltransferase A</fullName>
        <ecNumber evidence="7">2.1.1.182</ecNumber>
    </recommendedName>
    <alternativeName>
        <fullName evidence="7">16S rRNA (adenine(1518)-N(6)/adenine(1519)-N(6))-dimethyltransferase</fullName>
    </alternativeName>
    <alternativeName>
        <fullName evidence="7">16S rRNA dimethyladenosine transferase</fullName>
    </alternativeName>
    <alternativeName>
        <fullName evidence="7">16S rRNA dimethylase</fullName>
    </alternativeName>
    <alternativeName>
        <fullName evidence="7">S-adenosylmethionine-6-N', N'-adenosyl(rRNA) dimethyltransferase</fullName>
    </alternativeName>
</protein>
<proteinExistence type="inferred from homology"/>
<dbReference type="InterPro" id="IPR020598">
    <property type="entry name" value="rRNA_Ade_methylase_Trfase_N"/>
</dbReference>
<feature type="binding site" evidence="7 8">
    <location>
        <position position="107"/>
    </location>
    <ligand>
        <name>S-adenosyl-L-methionine</name>
        <dbReference type="ChEBI" id="CHEBI:59789"/>
    </ligand>
</feature>
<dbReference type="AlphaFoldDB" id="A0A7Y0L6J4"/>
<organism evidence="10 11">
    <name type="scientific">Sulfobacillus harzensis</name>
    <dbReference type="NCBI Taxonomy" id="2729629"/>
    <lineage>
        <taxon>Bacteria</taxon>
        <taxon>Bacillati</taxon>
        <taxon>Bacillota</taxon>
        <taxon>Clostridia</taxon>
        <taxon>Eubacteriales</taxon>
        <taxon>Clostridiales Family XVII. Incertae Sedis</taxon>
        <taxon>Sulfobacillus</taxon>
    </lineage>
</organism>
<feature type="domain" description="Ribosomal RNA adenine methylase transferase N-terminal" evidence="9">
    <location>
        <begin position="17"/>
        <end position="193"/>
    </location>
</feature>
<feature type="binding site" evidence="7 8">
    <location>
        <position position="58"/>
    </location>
    <ligand>
        <name>S-adenosyl-L-methionine</name>
        <dbReference type="ChEBI" id="CHEBI:59789"/>
    </ligand>
</feature>
<dbReference type="PANTHER" id="PTHR11727">
    <property type="entry name" value="DIMETHYLADENOSINE TRANSFERASE"/>
    <property type="match status" value="1"/>
</dbReference>
<gene>
    <name evidence="7 10" type="primary">rsmA</name>
    <name evidence="7" type="synonym">ksgA</name>
    <name evidence="10" type="ORF">HIJ39_13575</name>
</gene>
<dbReference type="NCBIfam" id="TIGR00755">
    <property type="entry name" value="ksgA"/>
    <property type="match status" value="1"/>
</dbReference>
<keyword evidence="5 7" id="KW-0949">S-adenosyl-L-methionine</keyword>
<keyword evidence="2 7" id="KW-0698">rRNA processing</keyword>
<dbReference type="CDD" id="cd02440">
    <property type="entry name" value="AdoMet_MTases"/>
    <property type="match status" value="1"/>
</dbReference>
<feature type="binding site" evidence="7 8">
    <location>
        <position position="37"/>
    </location>
    <ligand>
        <name>S-adenosyl-L-methionine</name>
        <dbReference type="ChEBI" id="CHEBI:59789"/>
    </ligand>
</feature>
<dbReference type="GO" id="GO:0005829">
    <property type="term" value="C:cytosol"/>
    <property type="evidence" value="ECO:0007669"/>
    <property type="project" value="TreeGrafter"/>
</dbReference>
<dbReference type="InterPro" id="IPR029063">
    <property type="entry name" value="SAM-dependent_MTases_sf"/>
</dbReference>
<dbReference type="InterPro" id="IPR011530">
    <property type="entry name" value="rRNA_adenine_dimethylase"/>
</dbReference>
<feature type="binding site" evidence="7 8">
    <location>
        <position position="12"/>
    </location>
    <ligand>
        <name>S-adenosyl-L-methionine</name>
        <dbReference type="ChEBI" id="CHEBI:59789"/>
    </ligand>
</feature>
<dbReference type="Gene3D" id="1.10.8.100">
    <property type="entry name" value="Ribosomal RNA adenine dimethylase-like, domain 2"/>
    <property type="match status" value="1"/>
</dbReference>
<dbReference type="Pfam" id="PF00398">
    <property type="entry name" value="RrnaAD"/>
    <property type="match status" value="1"/>
</dbReference>
<comment type="caution">
    <text evidence="10">The sequence shown here is derived from an EMBL/GenBank/DDBJ whole genome shotgun (WGS) entry which is preliminary data.</text>
</comment>
<dbReference type="PANTHER" id="PTHR11727:SF7">
    <property type="entry name" value="DIMETHYLADENOSINE TRANSFERASE-RELATED"/>
    <property type="match status" value="1"/>
</dbReference>
<evidence type="ECO:0000256" key="1">
    <source>
        <dbReference type="ARBA" id="ARBA00022490"/>
    </source>
</evidence>
<keyword evidence="11" id="KW-1185">Reference proteome</keyword>
<dbReference type="SUPFAM" id="SSF53335">
    <property type="entry name" value="S-adenosyl-L-methionine-dependent methyltransferases"/>
    <property type="match status" value="1"/>
</dbReference>
<evidence type="ECO:0000256" key="6">
    <source>
        <dbReference type="ARBA" id="ARBA00022884"/>
    </source>
</evidence>
<evidence type="ECO:0000256" key="7">
    <source>
        <dbReference type="HAMAP-Rule" id="MF_00607"/>
    </source>
</evidence>
<dbReference type="Gene3D" id="3.40.50.150">
    <property type="entry name" value="Vaccinia Virus protein VP39"/>
    <property type="match status" value="1"/>
</dbReference>
<evidence type="ECO:0000256" key="4">
    <source>
        <dbReference type="ARBA" id="ARBA00022679"/>
    </source>
</evidence>
<keyword evidence="1 7" id="KW-0963">Cytoplasm</keyword>
<evidence type="ECO:0000256" key="8">
    <source>
        <dbReference type="PROSITE-ProRule" id="PRU01026"/>
    </source>
</evidence>
<dbReference type="HAMAP" id="MF_00607">
    <property type="entry name" value="16SrRNA_methyltr_A"/>
    <property type="match status" value="1"/>
</dbReference>
<feature type="binding site" evidence="7 8">
    <location>
        <position position="10"/>
    </location>
    <ligand>
        <name>S-adenosyl-L-methionine</name>
        <dbReference type="ChEBI" id="CHEBI:59789"/>
    </ligand>
</feature>
<dbReference type="EMBL" id="JABBVZ010000049">
    <property type="protein sequence ID" value="NMP23370.1"/>
    <property type="molecule type" value="Genomic_DNA"/>
</dbReference>
<comment type="similarity">
    <text evidence="7">Belongs to the class I-like SAM-binding methyltransferase superfamily. rRNA adenine N(6)-methyltransferase family. RsmA subfamily.</text>
</comment>
<dbReference type="SMART" id="SM00650">
    <property type="entry name" value="rADc"/>
    <property type="match status" value="1"/>
</dbReference>
<feature type="binding site" evidence="7 8">
    <location>
        <position position="84"/>
    </location>
    <ligand>
        <name>S-adenosyl-L-methionine</name>
        <dbReference type="ChEBI" id="CHEBI:59789"/>
    </ligand>
</feature>
<evidence type="ECO:0000256" key="5">
    <source>
        <dbReference type="ARBA" id="ARBA00022691"/>
    </source>
</evidence>
<keyword evidence="3 7" id="KW-0489">Methyltransferase</keyword>
<dbReference type="PROSITE" id="PS01131">
    <property type="entry name" value="RRNA_A_DIMETH"/>
    <property type="match status" value="1"/>
</dbReference>
<reference evidence="10 11" key="1">
    <citation type="submission" date="2020-04" db="EMBL/GenBank/DDBJ databases">
        <authorList>
            <person name="Zhang R."/>
            <person name="Schippers A."/>
        </authorList>
    </citation>
    <scope>NUCLEOTIDE SEQUENCE [LARGE SCALE GENOMIC DNA]</scope>
    <source>
        <strain evidence="10 11">DSM 109850</strain>
    </source>
</reference>
<evidence type="ECO:0000313" key="11">
    <source>
        <dbReference type="Proteomes" id="UP000533476"/>
    </source>
</evidence>
<dbReference type="PROSITE" id="PS51689">
    <property type="entry name" value="SAM_RNA_A_N6_MT"/>
    <property type="match status" value="1"/>
</dbReference>
<dbReference type="InterPro" id="IPR001737">
    <property type="entry name" value="KsgA/Erm"/>
</dbReference>
<comment type="function">
    <text evidence="7">Specifically dimethylates two adjacent adenosines (A1518 and A1519) in the loop of a conserved hairpin near the 3'-end of 16S rRNA in the 30S particle. May play a critical role in biogenesis of 30S subunits.</text>
</comment>